<gene>
    <name evidence="2" type="ORF">AFUS01_LOCUS42182</name>
    <name evidence="1" type="ORF">AFUS01_LOCUS5685</name>
</gene>
<name>A0A8J2PJ52_9HEXA</name>
<proteinExistence type="predicted"/>
<protein>
    <submittedName>
        <fullName evidence="2">Uncharacterized protein</fullName>
    </submittedName>
</protein>
<dbReference type="EMBL" id="CAJVCH010565351">
    <property type="protein sequence ID" value="CAG7832498.1"/>
    <property type="molecule type" value="Genomic_DNA"/>
</dbReference>
<dbReference type="EMBL" id="CAJVCH010036268">
    <property type="protein sequence ID" value="CAG7716156.1"/>
    <property type="molecule type" value="Genomic_DNA"/>
</dbReference>
<keyword evidence="3" id="KW-1185">Reference proteome</keyword>
<accession>A0A8J2PJ52</accession>
<comment type="caution">
    <text evidence="2">The sequence shown here is derived from an EMBL/GenBank/DDBJ whole genome shotgun (WGS) entry which is preliminary data.</text>
</comment>
<evidence type="ECO:0000313" key="2">
    <source>
        <dbReference type="EMBL" id="CAG7832498.1"/>
    </source>
</evidence>
<feature type="non-terminal residue" evidence="2">
    <location>
        <position position="8"/>
    </location>
</feature>
<dbReference type="Proteomes" id="UP000708208">
    <property type="component" value="Unassembled WGS sequence"/>
</dbReference>
<evidence type="ECO:0000313" key="3">
    <source>
        <dbReference type="Proteomes" id="UP000708208"/>
    </source>
</evidence>
<organism evidence="2 3">
    <name type="scientific">Allacma fusca</name>
    <dbReference type="NCBI Taxonomy" id="39272"/>
    <lineage>
        <taxon>Eukaryota</taxon>
        <taxon>Metazoa</taxon>
        <taxon>Ecdysozoa</taxon>
        <taxon>Arthropoda</taxon>
        <taxon>Hexapoda</taxon>
        <taxon>Collembola</taxon>
        <taxon>Symphypleona</taxon>
        <taxon>Sminthuridae</taxon>
        <taxon>Allacma</taxon>
    </lineage>
</organism>
<evidence type="ECO:0000313" key="1">
    <source>
        <dbReference type="EMBL" id="CAG7716156.1"/>
    </source>
</evidence>
<sequence>GIPRDFER</sequence>
<reference evidence="2" key="1">
    <citation type="submission" date="2021-06" db="EMBL/GenBank/DDBJ databases">
        <authorList>
            <person name="Hodson N. C."/>
            <person name="Mongue J. A."/>
            <person name="Jaron S. K."/>
        </authorList>
    </citation>
    <scope>NUCLEOTIDE SEQUENCE</scope>
</reference>